<reference evidence="2" key="1">
    <citation type="submission" date="2012-12" db="EMBL/GenBank/DDBJ databases">
        <title>Identification and characterization of a phenylalanine ammonia-lyase gene family in Isatis indigotica Fort.</title>
        <authorList>
            <person name="Liu Q."/>
            <person name="Chen J."/>
            <person name="Zhou X."/>
            <person name="Di P."/>
            <person name="Xiao Y."/>
            <person name="Xuan H."/>
            <person name="Zhang L."/>
            <person name="Chen W."/>
        </authorList>
    </citation>
    <scope>NUCLEOTIDE SEQUENCE</scope>
    <source>
        <tissue evidence="2">Salivary gland</tissue>
    </source>
</reference>
<keyword evidence="1" id="KW-0472">Membrane</keyword>
<feature type="transmembrane region" description="Helical" evidence="1">
    <location>
        <begin position="6"/>
        <end position="30"/>
    </location>
</feature>
<keyword evidence="1" id="KW-0812">Transmembrane</keyword>
<dbReference type="AlphaFoldDB" id="A0A0K8RGR3"/>
<protein>
    <submittedName>
        <fullName evidence="2">Putative the biotinyl-domain or biotin carboxyl carrier protein</fullName>
    </submittedName>
</protein>
<evidence type="ECO:0000256" key="1">
    <source>
        <dbReference type="SAM" id="Phobius"/>
    </source>
</evidence>
<organism evidence="2">
    <name type="scientific">Ixodes ricinus</name>
    <name type="common">Common tick</name>
    <name type="synonym">Acarus ricinus</name>
    <dbReference type="NCBI Taxonomy" id="34613"/>
    <lineage>
        <taxon>Eukaryota</taxon>
        <taxon>Metazoa</taxon>
        <taxon>Ecdysozoa</taxon>
        <taxon>Arthropoda</taxon>
        <taxon>Chelicerata</taxon>
        <taxon>Arachnida</taxon>
        <taxon>Acari</taxon>
        <taxon>Parasitiformes</taxon>
        <taxon>Ixodida</taxon>
        <taxon>Ixodoidea</taxon>
        <taxon>Ixodidae</taxon>
        <taxon>Ixodinae</taxon>
        <taxon>Ixodes</taxon>
    </lineage>
</organism>
<name>A0A0K8RGR3_IXORI</name>
<dbReference type="EMBL" id="GADI01004134">
    <property type="protein sequence ID" value="JAA69674.1"/>
    <property type="molecule type" value="mRNA"/>
</dbReference>
<accession>A0A0K8RGR3</accession>
<proteinExistence type="evidence at transcript level"/>
<sequence length="76" mass="9156">MWMRVVRVLGCTSIASILRIICYFLLVHWLKGGHYPEKKRILQNTLIFKHYIFTSIYIQRVFPEIFTILHCIVNFL</sequence>
<evidence type="ECO:0000313" key="2">
    <source>
        <dbReference type="EMBL" id="JAA69674.1"/>
    </source>
</evidence>
<keyword evidence="1" id="KW-1133">Transmembrane helix</keyword>